<keyword evidence="3" id="KW-1185">Reference proteome</keyword>
<accession>A0AAP0DZB2</accession>
<feature type="region of interest" description="Disordered" evidence="1">
    <location>
        <begin position="1"/>
        <end position="23"/>
    </location>
</feature>
<protein>
    <submittedName>
        <fullName evidence="2">Uncharacterized protein</fullName>
    </submittedName>
</protein>
<dbReference type="Proteomes" id="UP001420932">
    <property type="component" value="Unassembled WGS sequence"/>
</dbReference>
<proteinExistence type="predicted"/>
<dbReference type="InterPro" id="IPR012442">
    <property type="entry name" value="DUF1645_plant"/>
</dbReference>
<name>A0AAP0DZB2_9MAGN</name>
<reference evidence="2 3" key="1">
    <citation type="submission" date="2024-01" db="EMBL/GenBank/DDBJ databases">
        <title>Genome assemblies of Stephania.</title>
        <authorList>
            <person name="Yang L."/>
        </authorList>
    </citation>
    <scope>NUCLEOTIDE SEQUENCE [LARGE SCALE GENOMIC DNA]</scope>
    <source>
        <strain evidence="2">YNDBR</strain>
        <tissue evidence="2">Leaf</tissue>
    </source>
</reference>
<comment type="caution">
    <text evidence="2">The sequence shown here is derived from an EMBL/GenBank/DDBJ whole genome shotgun (WGS) entry which is preliminary data.</text>
</comment>
<sequence>MEVVISQRTSGSSYVSSTPSSGRVSFNSHPDDYFSLPGSPTTGLTISSFSVMKELEKNYEDCSDLDYFEFDISQHFRSLCDEEQQEEKPQEEQASLSMSFADELFCDGQVLPLKLPPRLQYSHCTKHKNRKSNAAVLTKSKSLLSKRPFHRWSFRKNETKDFDPFKVALEHVRMETRSSDMSSPYHRRARSLSPKRSPPDWTQCNNSPLPVEPTSQQNQASSTQQHNLQNKPENGEPTKPAPPTFSGSTLKAGPSIDIKRSRSYLKEFRRLGSVNLFRSATEGRADSKDKLRPHTAALTKHQKVVSGRKTNKTTYVFSCFSFGKKHQMDD</sequence>
<gene>
    <name evidence="2" type="ORF">Syun_031482</name>
</gene>
<dbReference type="AlphaFoldDB" id="A0AAP0DZB2"/>
<dbReference type="Pfam" id="PF07816">
    <property type="entry name" value="DUF1645"/>
    <property type="match status" value="1"/>
</dbReference>
<feature type="compositionally biased region" description="Low complexity" evidence="1">
    <location>
        <begin position="214"/>
        <end position="225"/>
    </location>
</feature>
<evidence type="ECO:0000313" key="2">
    <source>
        <dbReference type="EMBL" id="KAK9082083.1"/>
    </source>
</evidence>
<evidence type="ECO:0000313" key="3">
    <source>
        <dbReference type="Proteomes" id="UP001420932"/>
    </source>
</evidence>
<dbReference type="PANTHER" id="PTHR33095:SF47">
    <property type="entry name" value="AR781"/>
    <property type="match status" value="1"/>
</dbReference>
<feature type="region of interest" description="Disordered" evidence="1">
    <location>
        <begin position="175"/>
        <end position="254"/>
    </location>
</feature>
<dbReference type="PANTHER" id="PTHR33095">
    <property type="entry name" value="OS07G0619500 PROTEIN"/>
    <property type="match status" value="1"/>
</dbReference>
<organism evidence="2 3">
    <name type="scientific">Stephania yunnanensis</name>
    <dbReference type="NCBI Taxonomy" id="152371"/>
    <lineage>
        <taxon>Eukaryota</taxon>
        <taxon>Viridiplantae</taxon>
        <taxon>Streptophyta</taxon>
        <taxon>Embryophyta</taxon>
        <taxon>Tracheophyta</taxon>
        <taxon>Spermatophyta</taxon>
        <taxon>Magnoliopsida</taxon>
        <taxon>Ranunculales</taxon>
        <taxon>Menispermaceae</taxon>
        <taxon>Menispermoideae</taxon>
        <taxon>Cissampelideae</taxon>
        <taxon>Stephania</taxon>
    </lineage>
</organism>
<dbReference type="EMBL" id="JBBNAF010000040">
    <property type="protein sequence ID" value="KAK9082083.1"/>
    <property type="molecule type" value="Genomic_DNA"/>
</dbReference>
<evidence type="ECO:0000256" key="1">
    <source>
        <dbReference type="SAM" id="MobiDB-lite"/>
    </source>
</evidence>